<evidence type="ECO:0000313" key="9">
    <source>
        <dbReference type="EMBL" id="ODQ91823.1"/>
    </source>
</evidence>
<evidence type="ECO:0000256" key="5">
    <source>
        <dbReference type="ARBA" id="ARBA00022989"/>
    </source>
</evidence>
<evidence type="ECO:0000259" key="8">
    <source>
        <dbReference type="Pfam" id="PF19053"/>
    </source>
</evidence>
<dbReference type="Pfam" id="PF19053">
    <property type="entry name" value="EccD"/>
    <property type="match status" value="1"/>
</dbReference>
<dbReference type="InterPro" id="IPR024962">
    <property type="entry name" value="YukD-like"/>
</dbReference>
<evidence type="ECO:0000256" key="1">
    <source>
        <dbReference type="ARBA" id="ARBA00004651"/>
    </source>
</evidence>
<feature type="transmembrane region" description="Helical" evidence="7">
    <location>
        <begin position="196"/>
        <end position="216"/>
    </location>
</feature>
<comment type="similarity">
    <text evidence="2">Belongs to the EccD/Snm4 family.</text>
</comment>
<keyword evidence="6 7" id="KW-0472">Membrane</keyword>
<dbReference type="AlphaFoldDB" id="A0A1E3RPK1"/>
<dbReference type="InterPro" id="IPR044049">
    <property type="entry name" value="EccD_transm"/>
</dbReference>
<accession>A0A1E3RPK1</accession>
<protein>
    <submittedName>
        <fullName evidence="9">Type VII secretion integral membrane protein EccD</fullName>
    </submittedName>
</protein>
<keyword evidence="3" id="KW-1003">Cell membrane</keyword>
<feature type="transmembrane region" description="Helical" evidence="7">
    <location>
        <begin position="370"/>
        <end position="385"/>
    </location>
</feature>
<dbReference type="GO" id="GO:0005886">
    <property type="term" value="C:plasma membrane"/>
    <property type="evidence" value="ECO:0007669"/>
    <property type="project" value="UniProtKB-SubCell"/>
</dbReference>
<feature type="domain" description="EccD-like transmembrane" evidence="8">
    <location>
        <begin position="139"/>
        <end position="481"/>
    </location>
</feature>
<organism evidence="9 10">
    <name type="scientific">Mycolicibacterium flavescens</name>
    <name type="common">Mycobacterium flavescens</name>
    <dbReference type="NCBI Taxonomy" id="1776"/>
    <lineage>
        <taxon>Bacteria</taxon>
        <taxon>Bacillati</taxon>
        <taxon>Actinomycetota</taxon>
        <taxon>Actinomycetes</taxon>
        <taxon>Mycobacteriales</taxon>
        <taxon>Mycobacteriaceae</taxon>
        <taxon>Mycolicibacterium</taxon>
    </lineage>
</organism>
<comment type="subcellular location">
    <subcellularLocation>
        <location evidence="1">Cell membrane</location>
        <topology evidence="1">Multi-pass membrane protein</topology>
    </subcellularLocation>
</comment>
<feature type="transmembrane region" description="Helical" evidence="7">
    <location>
        <begin position="421"/>
        <end position="444"/>
    </location>
</feature>
<dbReference type="OrthoDB" id="4641759at2"/>
<feature type="transmembrane region" description="Helical" evidence="7">
    <location>
        <begin position="273"/>
        <end position="290"/>
    </location>
</feature>
<dbReference type="Gene3D" id="3.10.20.90">
    <property type="entry name" value="Phosphatidylinositol 3-kinase Catalytic Subunit, Chain A, domain 1"/>
    <property type="match status" value="1"/>
</dbReference>
<reference evidence="10" key="1">
    <citation type="submission" date="2016-09" db="EMBL/GenBank/DDBJ databases">
        <authorList>
            <person name="Greninger A.L."/>
            <person name="Jerome K.R."/>
            <person name="Mcnair B."/>
            <person name="Wallis C."/>
            <person name="Fang F."/>
        </authorList>
    </citation>
    <scope>NUCLEOTIDE SEQUENCE [LARGE SCALE GENOMIC DNA]</scope>
    <source>
        <strain evidence="10">M6</strain>
    </source>
</reference>
<feature type="transmembrane region" description="Helical" evidence="7">
    <location>
        <begin position="346"/>
        <end position="364"/>
    </location>
</feature>
<comment type="caution">
    <text evidence="9">The sequence shown here is derived from an EMBL/GenBank/DDBJ whole genome shotgun (WGS) entry which is preliminary data.</text>
</comment>
<dbReference type="NCBIfam" id="TIGR03920">
    <property type="entry name" value="T7SS_EccD"/>
    <property type="match status" value="1"/>
</dbReference>
<dbReference type="EMBL" id="MIHA01000002">
    <property type="protein sequence ID" value="ODQ91823.1"/>
    <property type="molecule type" value="Genomic_DNA"/>
</dbReference>
<keyword evidence="10" id="KW-1185">Reference proteome</keyword>
<keyword evidence="4 7" id="KW-0812">Transmembrane</keyword>
<feature type="transmembrane region" description="Helical" evidence="7">
    <location>
        <begin position="397"/>
        <end position="415"/>
    </location>
</feature>
<feature type="transmembrane region" description="Helical" evidence="7">
    <location>
        <begin position="222"/>
        <end position="242"/>
    </location>
</feature>
<feature type="transmembrane region" description="Helical" evidence="7">
    <location>
        <begin position="249"/>
        <end position="267"/>
    </location>
</feature>
<keyword evidence="5 7" id="KW-1133">Transmembrane helix</keyword>
<feature type="transmembrane region" description="Helical" evidence="7">
    <location>
        <begin position="456"/>
        <end position="475"/>
    </location>
</feature>
<sequence>MTGIEELRTVDTVSAAPELMRVAVLGGRTQLDVALPAEVAVAAFLPELSRLITSRDAPRDDELADRDGRRTFWVLRRAEGGAVLAPDQTLRDAGVTNGELLMLTQQEALTPPTLYDDVVDAAARLNRTSYAAWDAVAARVMAVAGLWACAAVWIYLLTAEALSAHRAVVAGGATLTVVTLVGGATLAHRVLARRDIAALAGVPVVMLTGALGWTAAGNSGPVAIAVAAAVVAAATALCLWLIGAGKGIYVAALVVSTTGALSSLAVAAGADSAAVAVVVATSAILLCLCVPRLTTRWNRVPVAHVRTADRADQFGSAGEAEVDAGAAMPSAEEVWTRVRSATLTRAGLLAGLAIVVIASVGALVQRETTGQAMVFAVVCAAVLALRGCRLTHAAERFALSVPAVALVLFGCVQVQHGDPWLAATGIVVLGVLAAASVTAGLTLVGSRPPRWLSTAAAYVDYCAVAAVIPAALWPLGVYEWLAP</sequence>
<proteinExistence type="inferred from homology"/>
<evidence type="ECO:0000256" key="7">
    <source>
        <dbReference type="SAM" id="Phobius"/>
    </source>
</evidence>
<dbReference type="Proteomes" id="UP000094053">
    <property type="component" value="Unassembled WGS sequence"/>
</dbReference>
<gene>
    <name evidence="9" type="ORF">BHQ18_02885</name>
</gene>
<dbReference type="Pfam" id="PF08817">
    <property type="entry name" value="YukD"/>
    <property type="match status" value="1"/>
</dbReference>
<feature type="transmembrane region" description="Helical" evidence="7">
    <location>
        <begin position="136"/>
        <end position="156"/>
    </location>
</feature>
<evidence type="ECO:0000256" key="3">
    <source>
        <dbReference type="ARBA" id="ARBA00022475"/>
    </source>
</evidence>
<feature type="transmembrane region" description="Helical" evidence="7">
    <location>
        <begin position="168"/>
        <end position="187"/>
    </location>
</feature>
<evidence type="ECO:0000256" key="4">
    <source>
        <dbReference type="ARBA" id="ARBA00022692"/>
    </source>
</evidence>
<evidence type="ECO:0000256" key="6">
    <source>
        <dbReference type="ARBA" id="ARBA00023136"/>
    </source>
</evidence>
<dbReference type="PIRSF" id="PIRSF017804">
    <property type="entry name" value="Secretion_EccD1"/>
    <property type="match status" value="1"/>
</dbReference>
<evidence type="ECO:0000256" key="2">
    <source>
        <dbReference type="ARBA" id="ARBA00006162"/>
    </source>
</evidence>
<name>A0A1E3RPK1_MYCFV</name>
<evidence type="ECO:0000313" key="10">
    <source>
        <dbReference type="Proteomes" id="UP000094053"/>
    </source>
</evidence>
<dbReference type="RefSeq" id="WP_069412080.1">
    <property type="nucleotide sequence ID" value="NZ_JACKUL010000036.1"/>
</dbReference>
<dbReference type="STRING" id="1776.BHQ18_02885"/>
<dbReference type="InterPro" id="IPR006707">
    <property type="entry name" value="T7SS_EccD"/>
</dbReference>